<accession>A0AAN4UT31</accession>
<protein>
    <submittedName>
        <fullName evidence="4">Membrane protein</fullName>
    </submittedName>
</protein>
<feature type="chain" id="PRO_5043049141" evidence="3">
    <location>
        <begin position="20"/>
        <end position="172"/>
    </location>
</feature>
<dbReference type="Proteomes" id="UP000634647">
    <property type="component" value="Unassembled WGS sequence"/>
</dbReference>
<evidence type="ECO:0000256" key="2">
    <source>
        <dbReference type="ARBA" id="ARBA00022729"/>
    </source>
</evidence>
<reference evidence="4" key="1">
    <citation type="journal article" date="2014" name="Int. J. Syst. Evol. Microbiol.">
        <title>Complete genome sequence of Corynebacterium casei LMG S-19264T (=DSM 44701T), isolated from a smear-ripened cheese.</title>
        <authorList>
            <consortium name="US DOE Joint Genome Institute (JGI-PGF)"/>
            <person name="Walter F."/>
            <person name="Albersmeier A."/>
            <person name="Kalinowski J."/>
            <person name="Ruckert C."/>
        </authorList>
    </citation>
    <scope>NUCLEOTIDE SEQUENCE</scope>
    <source>
        <strain evidence="4">CGMCC 1.10859</strain>
    </source>
</reference>
<evidence type="ECO:0000256" key="1">
    <source>
        <dbReference type="ARBA" id="ARBA00010013"/>
    </source>
</evidence>
<evidence type="ECO:0000256" key="3">
    <source>
        <dbReference type="SAM" id="SignalP"/>
    </source>
</evidence>
<dbReference type="EMBL" id="BNAB01000014">
    <property type="protein sequence ID" value="GHE03994.1"/>
    <property type="molecule type" value="Genomic_DNA"/>
</dbReference>
<feature type="signal peptide" evidence="3">
    <location>
        <begin position="1"/>
        <end position="19"/>
    </location>
</feature>
<evidence type="ECO:0000313" key="5">
    <source>
        <dbReference type="Proteomes" id="UP000634647"/>
    </source>
</evidence>
<gene>
    <name evidence="4" type="ORF">GCM10008024_29410</name>
</gene>
<dbReference type="PIRSF" id="PIRSF017018">
    <property type="entry name" value="Tp34"/>
    <property type="match status" value="1"/>
</dbReference>
<proteinExistence type="inferred from homology"/>
<dbReference type="InterPro" id="IPR018470">
    <property type="entry name" value="Metal-bd_Tp34-typ"/>
</dbReference>
<keyword evidence="2 3" id="KW-0732">Signal</keyword>
<sequence>MLAVFTTVALAAAPCVSFAKEYPVGTPVDVAGMEIGAVYLQPIKMDPPDIMAPAAATDIHLEADIHALADNAGGFAEGAWMPYLRITYELTKAGGKTITGKLMPMVASDGPHYGDNVKLDGVGKYHLTFTIEAPGPEFGRHVDKETGVPPWFKPLTTSYDFVFAGVGKIGSY</sequence>
<dbReference type="InterPro" id="IPR038482">
    <property type="entry name" value="Tp34-type_sf"/>
</dbReference>
<dbReference type="AlphaFoldDB" id="A0AAN4UT31"/>
<comment type="similarity">
    <text evidence="1">Belongs to the UPF0423 family.</text>
</comment>
<dbReference type="Gene3D" id="2.60.40.2480">
    <property type="entry name" value="Periplasmic metal-binding protein Tp34-type"/>
    <property type="match status" value="1"/>
</dbReference>
<comment type="caution">
    <text evidence="4">The sequence shown here is derived from an EMBL/GenBank/DDBJ whole genome shotgun (WGS) entry which is preliminary data.</text>
</comment>
<organism evidence="4 5">
    <name type="scientific">Allgaiera indica</name>
    <dbReference type="NCBI Taxonomy" id="765699"/>
    <lineage>
        <taxon>Bacteria</taxon>
        <taxon>Pseudomonadati</taxon>
        <taxon>Pseudomonadota</taxon>
        <taxon>Alphaproteobacteria</taxon>
        <taxon>Rhodobacterales</taxon>
        <taxon>Paracoccaceae</taxon>
        <taxon>Allgaiera</taxon>
    </lineage>
</organism>
<reference evidence="4" key="2">
    <citation type="submission" date="2023-06" db="EMBL/GenBank/DDBJ databases">
        <authorList>
            <person name="Sun Q."/>
            <person name="Zhou Y."/>
        </authorList>
    </citation>
    <scope>NUCLEOTIDE SEQUENCE</scope>
    <source>
        <strain evidence="4">CGMCC 1.10859</strain>
    </source>
</reference>
<evidence type="ECO:0000313" key="4">
    <source>
        <dbReference type="EMBL" id="GHE03994.1"/>
    </source>
</evidence>
<name>A0AAN4UT31_9RHOB</name>
<dbReference type="Pfam" id="PF10634">
    <property type="entry name" value="Iron_transport"/>
    <property type="match status" value="1"/>
</dbReference>